<evidence type="ECO:0000259" key="1">
    <source>
        <dbReference type="Pfam" id="PF01068"/>
    </source>
</evidence>
<proteinExistence type="predicted"/>
<dbReference type="SUPFAM" id="SSF56091">
    <property type="entry name" value="DNA ligase/mRNA capping enzyme, catalytic domain"/>
    <property type="match status" value="1"/>
</dbReference>
<organism evidence="2">
    <name type="scientific">marine metagenome</name>
    <dbReference type="NCBI Taxonomy" id="408172"/>
    <lineage>
        <taxon>unclassified sequences</taxon>
        <taxon>metagenomes</taxon>
        <taxon>ecological metagenomes</taxon>
    </lineage>
</organism>
<dbReference type="EMBL" id="UINC01130065">
    <property type="protein sequence ID" value="SVD10892.1"/>
    <property type="molecule type" value="Genomic_DNA"/>
</dbReference>
<evidence type="ECO:0000313" key="2">
    <source>
        <dbReference type="EMBL" id="SVD10892.1"/>
    </source>
</evidence>
<sequence>MADAIKPEDYYEDPADIKWKSANYYKRDTNDNIRVWAIWVSDSIGHKDPEDGEGFQGLGSLFSDKDYYIQSAHGVVGGTISLDQPTKISEHKSQPTNREQAIFDAKSRINDKTKSGYLEDQEAAKDFIMVRPMGANHFKDRGHNIIFPAIAQRKYDGNRVLITKDANGKVTLHSRGGEIYHGFTDIENAVKRMNVPAGFVLDGELYQHGKSLQAIGGLARKGLSGAWAGMSDKAKAESSAKKN</sequence>
<accession>A0A382SMV7</accession>
<feature type="domain" description="ATP-dependent DNA ligase family profile" evidence="1">
    <location>
        <begin position="148"/>
        <end position="207"/>
    </location>
</feature>
<protein>
    <recommendedName>
        <fullName evidence="1">ATP-dependent DNA ligase family profile domain-containing protein</fullName>
    </recommendedName>
</protein>
<dbReference type="GO" id="GO:0003910">
    <property type="term" value="F:DNA ligase (ATP) activity"/>
    <property type="evidence" value="ECO:0007669"/>
    <property type="project" value="InterPro"/>
</dbReference>
<dbReference type="AlphaFoldDB" id="A0A382SMV7"/>
<dbReference type="Gene3D" id="3.30.470.30">
    <property type="entry name" value="DNA ligase/mRNA capping enzyme"/>
    <property type="match status" value="1"/>
</dbReference>
<dbReference type="GO" id="GO:0005524">
    <property type="term" value="F:ATP binding"/>
    <property type="evidence" value="ECO:0007669"/>
    <property type="project" value="InterPro"/>
</dbReference>
<dbReference type="InterPro" id="IPR012310">
    <property type="entry name" value="DNA_ligase_ATP-dep_cent"/>
</dbReference>
<feature type="non-terminal residue" evidence="2">
    <location>
        <position position="243"/>
    </location>
</feature>
<dbReference type="Pfam" id="PF01068">
    <property type="entry name" value="DNA_ligase_A_M"/>
    <property type="match status" value="1"/>
</dbReference>
<gene>
    <name evidence="2" type="ORF">METZ01_LOCUS363746</name>
</gene>
<dbReference type="GO" id="GO:0006310">
    <property type="term" value="P:DNA recombination"/>
    <property type="evidence" value="ECO:0007669"/>
    <property type="project" value="InterPro"/>
</dbReference>
<name>A0A382SMV7_9ZZZZ</name>
<dbReference type="GO" id="GO:0006281">
    <property type="term" value="P:DNA repair"/>
    <property type="evidence" value="ECO:0007669"/>
    <property type="project" value="InterPro"/>
</dbReference>
<reference evidence="2" key="1">
    <citation type="submission" date="2018-05" db="EMBL/GenBank/DDBJ databases">
        <authorList>
            <person name="Lanie J.A."/>
            <person name="Ng W.-L."/>
            <person name="Kazmierczak K.M."/>
            <person name="Andrzejewski T.M."/>
            <person name="Davidsen T.M."/>
            <person name="Wayne K.J."/>
            <person name="Tettelin H."/>
            <person name="Glass J.I."/>
            <person name="Rusch D."/>
            <person name="Podicherti R."/>
            <person name="Tsui H.-C.T."/>
            <person name="Winkler M.E."/>
        </authorList>
    </citation>
    <scope>NUCLEOTIDE SEQUENCE</scope>
</reference>